<feature type="compositionally biased region" description="Acidic residues" evidence="1">
    <location>
        <begin position="253"/>
        <end position="291"/>
    </location>
</feature>
<evidence type="ECO:0000313" key="2">
    <source>
        <dbReference type="EMBL" id="KAL0632082.1"/>
    </source>
</evidence>
<comment type="caution">
    <text evidence="2">The sequence shown here is derived from an EMBL/GenBank/DDBJ whole genome shotgun (WGS) entry which is preliminary data.</text>
</comment>
<name>A0ABR3G8Q3_9PEZI</name>
<gene>
    <name evidence="2" type="ORF">Q9L58_009042</name>
</gene>
<feature type="region of interest" description="Disordered" evidence="1">
    <location>
        <begin position="231"/>
        <end position="297"/>
    </location>
</feature>
<dbReference type="EMBL" id="JBBBZM010000188">
    <property type="protein sequence ID" value="KAL0632082.1"/>
    <property type="molecule type" value="Genomic_DNA"/>
</dbReference>
<keyword evidence="3" id="KW-1185">Reference proteome</keyword>
<sequence>MLQDRNTTGGKRQHSPSSLADVPPPTKRQRTSPALPAARAPGPIQERAGLVAPEDDKCDSGNDFTEDTRMTILGDRRLQTTEEILDAATPPRNSQGHVGIRLASLVPVPTTFNTLARSSRRTRLSMEDPLADAVYMRAHQRRANYDIWQDDQLLLKFAVHYLEDFDARLERFRSKLAVPRVSTGWYETSVKRMVEIRARAVAILARQKSPVVVDKERKSQTSFLGGCCKVGGSGSSSDRQSVAGATATATATEDCDESACEEEEEEEEEEWDGDSSEGDDTDEESEDDSSDSDYHSY</sequence>
<protein>
    <submittedName>
        <fullName evidence="2">Uncharacterized protein</fullName>
    </submittedName>
</protein>
<proteinExistence type="predicted"/>
<feature type="region of interest" description="Disordered" evidence="1">
    <location>
        <begin position="1"/>
        <end position="66"/>
    </location>
</feature>
<accession>A0ABR3G8Q3</accession>
<organism evidence="2 3">
    <name type="scientific">Discina gigas</name>
    <dbReference type="NCBI Taxonomy" id="1032678"/>
    <lineage>
        <taxon>Eukaryota</taxon>
        <taxon>Fungi</taxon>
        <taxon>Dikarya</taxon>
        <taxon>Ascomycota</taxon>
        <taxon>Pezizomycotina</taxon>
        <taxon>Pezizomycetes</taxon>
        <taxon>Pezizales</taxon>
        <taxon>Discinaceae</taxon>
        <taxon>Discina</taxon>
    </lineage>
</organism>
<evidence type="ECO:0000313" key="3">
    <source>
        <dbReference type="Proteomes" id="UP001447188"/>
    </source>
</evidence>
<dbReference type="Proteomes" id="UP001447188">
    <property type="component" value="Unassembled WGS sequence"/>
</dbReference>
<feature type="compositionally biased region" description="Basic and acidic residues" evidence="1">
    <location>
        <begin position="54"/>
        <end position="66"/>
    </location>
</feature>
<reference evidence="2 3" key="1">
    <citation type="submission" date="2024-02" db="EMBL/GenBank/DDBJ databases">
        <title>Discinaceae phylogenomics.</title>
        <authorList>
            <person name="Dirks A.C."/>
            <person name="James T.Y."/>
        </authorList>
    </citation>
    <scope>NUCLEOTIDE SEQUENCE [LARGE SCALE GENOMIC DNA]</scope>
    <source>
        <strain evidence="2 3">ACD0624</strain>
    </source>
</reference>
<evidence type="ECO:0000256" key="1">
    <source>
        <dbReference type="SAM" id="MobiDB-lite"/>
    </source>
</evidence>
<feature type="compositionally biased region" description="Polar residues" evidence="1">
    <location>
        <begin position="1"/>
        <end position="18"/>
    </location>
</feature>